<dbReference type="PANTHER" id="PTHR13451">
    <property type="entry name" value="CLASS II CROSSOVER JUNCTION ENDONUCLEASE MUS81"/>
    <property type="match status" value="1"/>
</dbReference>
<accession>A0A1U8Q9I0</accession>
<evidence type="ECO:0000256" key="3">
    <source>
        <dbReference type="ARBA" id="ARBA00004123"/>
    </source>
</evidence>
<evidence type="ECO:0000256" key="5">
    <source>
        <dbReference type="ARBA" id="ARBA00017114"/>
    </source>
</evidence>
<dbReference type="GO" id="GO:0048257">
    <property type="term" value="F:3'-flap endonuclease activity"/>
    <property type="evidence" value="ECO:0000318"/>
    <property type="project" value="GO_Central"/>
</dbReference>
<dbReference type="FunFam" id="3.40.50.10130:FF:000005">
    <property type="entry name" value="crossover junction endonuclease MUS81 isoform X1"/>
    <property type="match status" value="1"/>
</dbReference>
<evidence type="ECO:0000259" key="23">
    <source>
        <dbReference type="SMART" id="SM00891"/>
    </source>
</evidence>
<keyword evidence="7 22" id="KW-0540">Nuclease</keyword>
<evidence type="ECO:0000313" key="24">
    <source>
        <dbReference type="Proteomes" id="UP000189703"/>
    </source>
</evidence>
<keyword evidence="19 22" id="KW-0539">Nucleus</keyword>
<keyword evidence="18 22" id="KW-0234">DNA repair</keyword>
<dbReference type="FunFam" id="1.10.150.670:FF:000003">
    <property type="entry name" value="Crossover junction endonuclease MUS81"/>
    <property type="match status" value="1"/>
</dbReference>
<evidence type="ECO:0000256" key="15">
    <source>
        <dbReference type="ARBA" id="ARBA00022842"/>
    </source>
</evidence>
<dbReference type="Gene3D" id="1.10.150.670">
    <property type="entry name" value="Crossover junction endonuclease EME1, DNA-binding domain"/>
    <property type="match status" value="1"/>
</dbReference>
<dbReference type="GO" id="GO:0005634">
    <property type="term" value="C:nucleus"/>
    <property type="evidence" value="ECO:0000318"/>
    <property type="project" value="GO_Central"/>
</dbReference>
<dbReference type="EC" id="3.1.22.-" evidence="22"/>
<dbReference type="GO" id="GO:0051301">
    <property type="term" value="P:cell division"/>
    <property type="evidence" value="ECO:0007669"/>
    <property type="project" value="UniProtKB-KW"/>
</dbReference>
<evidence type="ECO:0000256" key="6">
    <source>
        <dbReference type="ARBA" id="ARBA00022618"/>
    </source>
</evidence>
<dbReference type="SMART" id="SM00891">
    <property type="entry name" value="ERCC4"/>
    <property type="match status" value="1"/>
</dbReference>
<dbReference type="OrthoDB" id="5963188at2759"/>
<dbReference type="GO" id="GO:0031573">
    <property type="term" value="P:mitotic intra-S DNA damage checkpoint signaling"/>
    <property type="evidence" value="ECO:0000318"/>
    <property type="project" value="GO_Central"/>
</dbReference>
<dbReference type="STRING" id="4432.A0A1U8Q9I0"/>
<keyword evidence="17 22" id="KW-0233">DNA recombination</keyword>
<evidence type="ECO:0000256" key="20">
    <source>
        <dbReference type="ARBA" id="ARBA00023254"/>
    </source>
</evidence>
<dbReference type="Pfam" id="PF02732">
    <property type="entry name" value="ERCC4"/>
    <property type="match status" value="1"/>
</dbReference>
<keyword evidence="11 22" id="KW-0227">DNA damage</keyword>
<gene>
    <name evidence="25" type="primary">LOC104608879</name>
</gene>
<keyword evidence="20" id="KW-0469">Meiosis</keyword>
<keyword evidence="6" id="KW-0132">Cell division</keyword>
<evidence type="ECO:0000256" key="4">
    <source>
        <dbReference type="ARBA" id="ARBA00010015"/>
    </source>
</evidence>
<dbReference type="GO" id="GO:0006308">
    <property type="term" value="P:DNA catabolic process"/>
    <property type="evidence" value="ECO:0007669"/>
    <property type="project" value="UniProtKB-UniRule"/>
</dbReference>
<dbReference type="InterPro" id="IPR042530">
    <property type="entry name" value="EME1/EME2_C"/>
</dbReference>
<dbReference type="PANTHER" id="PTHR13451:SF0">
    <property type="entry name" value="CROSSOVER JUNCTION ENDONUCLEASE MUS81"/>
    <property type="match status" value="1"/>
</dbReference>
<evidence type="ECO:0000256" key="21">
    <source>
        <dbReference type="ARBA" id="ARBA00023306"/>
    </source>
</evidence>
<dbReference type="GO" id="GO:0048476">
    <property type="term" value="C:Holliday junction resolvase complex"/>
    <property type="evidence" value="ECO:0000318"/>
    <property type="project" value="GO_Central"/>
</dbReference>
<comment type="similarity">
    <text evidence="4 22">Belongs to the XPF family.</text>
</comment>
<evidence type="ECO:0000313" key="25">
    <source>
        <dbReference type="RefSeq" id="XP_019055237.1"/>
    </source>
</evidence>
<feature type="domain" description="ERCC4" evidence="23">
    <location>
        <begin position="409"/>
        <end position="509"/>
    </location>
</feature>
<evidence type="ECO:0000256" key="11">
    <source>
        <dbReference type="ARBA" id="ARBA00022763"/>
    </source>
</evidence>
<dbReference type="Proteomes" id="UP000189703">
    <property type="component" value="Unplaced"/>
</dbReference>
<keyword evidence="21" id="KW-0131">Cell cycle</keyword>
<evidence type="ECO:0000256" key="22">
    <source>
        <dbReference type="RuleBase" id="RU369042"/>
    </source>
</evidence>
<dbReference type="InterPro" id="IPR047416">
    <property type="entry name" value="XPF_nuclease_Mus81"/>
</dbReference>
<protein>
    <recommendedName>
        <fullName evidence="5 22">Crossover junction endonuclease MUS81</fullName>
        <ecNumber evidence="22">3.1.22.-</ecNumber>
    </recommendedName>
</protein>
<proteinExistence type="inferred from homology"/>
<evidence type="ECO:0000256" key="16">
    <source>
        <dbReference type="ARBA" id="ARBA00023125"/>
    </source>
</evidence>
<evidence type="ECO:0000256" key="9">
    <source>
        <dbReference type="ARBA" id="ARBA00022737"/>
    </source>
</evidence>
<evidence type="ECO:0000256" key="10">
    <source>
        <dbReference type="ARBA" id="ARBA00022759"/>
    </source>
</evidence>
<comment type="subunit">
    <text evidence="22">Interacts with EME1.</text>
</comment>
<evidence type="ECO:0000256" key="12">
    <source>
        <dbReference type="ARBA" id="ARBA00022776"/>
    </source>
</evidence>
<comment type="function">
    <text evidence="22">Interacts with EME1 to form a DNA structure-specific endonuclease with substrate preference for branched DNA structures with a 5'-end at the branch nick. Typical substrates include 3'-flap structures, D-loops, replication forks and nicked Holliday junctions. May be required in mitosis for the processing of stalled or collapsed replication fork intermediates. May be required in meiosis for the repair of meiosis-specific double strand breaks subsequent to single-end invasion (SEI).</text>
</comment>
<evidence type="ECO:0000256" key="7">
    <source>
        <dbReference type="ARBA" id="ARBA00022722"/>
    </source>
</evidence>
<dbReference type="GO" id="GO:0000727">
    <property type="term" value="P:double-strand break repair via break-induced replication"/>
    <property type="evidence" value="ECO:0000318"/>
    <property type="project" value="GO_Central"/>
</dbReference>
<organism evidence="24 25">
    <name type="scientific">Nelumbo nucifera</name>
    <name type="common">Sacred lotus</name>
    <dbReference type="NCBI Taxonomy" id="4432"/>
    <lineage>
        <taxon>Eukaryota</taxon>
        <taxon>Viridiplantae</taxon>
        <taxon>Streptophyta</taxon>
        <taxon>Embryophyta</taxon>
        <taxon>Tracheophyta</taxon>
        <taxon>Spermatophyta</taxon>
        <taxon>Magnoliopsida</taxon>
        <taxon>Proteales</taxon>
        <taxon>Nelumbonaceae</taxon>
        <taxon>Nelumbo</taxon>
    </lineage>
</organism>
<keyword evidence="9" id="KW-0677">Repeat</keyword>
<dbReference type="GO" id="GO:0000712">
    <property type="term" value="P:resolution of meiotic recombination intermediates"/>
    <property type="evidence" value="ECO:0000318"/>
    <property type="project" value="GO_Central"/>
</dbReference>
<dbReference type="Gene3D" id="1.10.10.10">
    <property type="entry name" value="Winged helix-like DNA-binding domain superfamily/Winged helix DNA-binding domain"/>
    <property type="match status" value="1"/>
</dbReference>
<reference evidence="25" key="1">
    <citation type="submission" date="2025-08" db="UniProtKB">
        <authorList>
            <consortium name="RefSeq"/>
        </authorList>
    </citation>
    <scope>IDENTIFICATION</scope>
</reference>
<evidence type="ECO:0000256" key="18">
    <source>
        <dbReference type="ARBA" id="ARBA00023204"/>
    </source>
</evidence>
<keyword evidence="8 22" id="KW-0479">Metal-binding</keyword>
<dbReference type="InterPro" id="IPR047417">
    <property type="entry name" value="WHD_MUS81"/>
</dbReference>
<dbReference type="InterPro" id="IPR011335">
    <property type="entry name" value="Restrct_endonuc-II-like"/>
</dbReference>
<dbReference type="InterPro" id="IPR036388">
    <property type="entry name" value="WH-like_DNA-bd_sf"/>
</dbReference>
<evidence type="ECO:0000256" key="8">
    <source>
        <dbReference type="ARBA" id="ARBA00022723"/>
    </source>
</evidence>
<dbReference type="Pfam" id="PF21136">
    <property type="entry name" value="WHD_MUS81"/>
    <property type="match status" value="1"/>
</dbReference>
<dbReference type="GO" id="GO:0046872">
    <property type="term" value="F:metal ion binding"/>
    <property type="evidence" value="ECO:0007669"/>
    <property type="project" value="UniProtKB-UniRule"/>
</dbReference>
<evidence type="ECO:0000256" key="1">
    <source>
        <dbReference type="ARBA" id="ARBA00001913"/>
    </source>
</evidence>
<dbReference type="FunFam" id="1.10.10.10:FF:000307">
    <property type="entry name" value="Crossover junction endonuclease MUS81"/>
    <property type="match status" value="1"/>
</dbReference>
<dbReference type="SUPFAM" id="SSF52980">
    <property type="entry name" value="Restriction endonuclease-like"/>
    <property type="match status" value="1"/>
</dbReference>
<dbReference type="AlphaFoldDB" id="A0A1U8Q9I0"/>
<name>A0A1U8Q9I0_NELNU</name>
<dbReference type="GeneID" id="104608879"/>
<keyword evidence="13 22" id="KW-0378">Hydrolase</keyword>
<dbReference type="FunCoup" id="A0A1U8Q9I0">
    <property type="interactions" value="1556"/>
</dbReference>
<dbReference type="RefSeq" id="XP_019055237.1">
    <property type="nucleotide sequence ID" value="XM_019199692.1"/>
</dbReference>
<dbReference type="InterPro" id="IPR006166">
    <property type="entry name" value="ERCC4_domain"/>
</dbReference>
<dbReference type="GO" id="GO:0008821">
    <property type="term" value="F:crossover junction DNA endonuclease activity"/>
    <property type="evidence" value="ECO:0007669"/>
    <property type="project" value="UniProtKB-UniRule"/>
</dbReference>
<dbReference type="InterPro" id="IPR033309">
    <property type="entry name" value="Mus81"/>
</dbReference>
<sequence length="662" mass="74137">MEIQRNQKQIHCPENEALASYMWNKRQEMTEAKGLSEHIDMTLYKAYCSVCSSKAPIKTLKEFSQIKGVGKWILRLMKGFFESDVVVSDVGTSEPEDLTQDGKKIKGTRRYVPQKNSAAYALLITLYRAQANGSEFMRKQELIDAAGESGLSRGPIAAEKGRGKANPFGGSPKEWYTGWNSMQTLIRKGLVVRSSNPAKYMLTQEGKEAACECLSRSGLVDGFPNKDDSTSDMGFPHSKSAAKEVQSLSVDLSSQKKSSDIPFELCDQELVCSTSIKVSEVAWKDTSSHPIALHHHREKVYPLHLEFKQNIGNGCLATSGAYTLTNSGQVDFVRRENNQRTFASAGAQCGSESSCSTESANYSFNLKACSSLEHPITKSKSEDFEASATTLAMPPLRFGERFGDVYDVVLILDDREQFTGHRSRCRKFVESLSTQFKIQVEVRRLPVGDAIWIARHKHLDTEYVLDFIVERKDVDDLRQSIRDNRYRDQKLRLLRCGLKKLIYLVEGDPNSSEAAESIKTACFTTEILEGFDVQRTSGLSDTVRKYGFLTQAITNYYGTEFSDDKVKNTICPSFDEFIKKCQNLDKMTVSDVFAVQLMQVPQVTEEVAVAVLDLYPTLLSLAQAYSHLDGDVSAQEEMLRKKSNNLINGLASRNIFRLVWGG</sequence>
<comment type="cofactor">
    <cofactor evidence="1">
        <name>Ca(2+)</name>
        <dbReference type="ChEBI" id="CHEBI:29108"/>
    </cofactor>
</comment>
<dbReference type="OMA" id="ELGDAMW"/>
<dbReference type="GO" id="GO:0003677">
    <property type="term" value="F:DNA binding"/>
    <property type="evidence" value="ECO:0007669"/>
    <property type="project" value="UniProtKB-UniRule"/>
</dbReference>
<evidence type="ECO:0000256" key="19">
    <source>
        <dbReference type="ARBA" id="ARBA00023242"/>
    </source>
</evidence>
<evidence type="ECO:0000256" key="17">
    <source>
        <dbReference type="ARBA" id="ARBA00023172"/>
    </source>
</evidence>
<evidence type="ECO:0000256" key="13">
    <source>
        <dbReference type="ARBA" id="ARBA00022801"/>
    </source>
</evidence>
<evidence type="ECO:0000256" key="14">
    <source>
        <dbReference type="ARBA" id="ARBA00022837"/>
    </source>
</evidence>
<dbReference type="CDD" id="cd20074">
    <property type="entry name" value="XPF_nuclease_Mus81"/>
    <property type="match status" value="1"/>
</dbReference>
<dbReference type="InParanoid" id="A0A1U8Q9I0"/>
<dbReference type="Gene3D" id="3.40.50.10130">
    <property type="match status" value="1"/>
</dbReference>
<keyword evidence="15 22" id="KW-0460">Magnesium</keyword>
<comment type="cofactor">
    <cofactor evidence="2 22">
        <name>Mg(2+)</name>
        <dbReference type="ChEBI" id="CHEBI:18420"/>
    </cofactor>
</comment>
<keyword evidence="24" id="KW-1185">Reference proteome</keyword>
<keyword evidence="14" id="KW-0106">Calcium</keyword>
<comment type="subcellular location">
    <subcellularLocation>
        <location evidence="3 22">Nucleus</location>
    </subcellularLocation>
</comment>
<keyword evidence="12" id="KW-0498">Mitosis</keyword>
<dbReference type="CDD" id="cd21036">
    <property type="entry name" value="WH_MUS81"/>
    <property type="match status" value="1"/>
</dbReference>
<keyword evidence="16" id="KW-0238">DNA-binding</keyword>
<keyword evidence="10 22" id="KW-0255">Endonuclease</keyword>
<evidence type="ECO:0000256" key="2">
    <source>
        <dbReference type="ARBA" id="ARBA00001946"/>
    </source>
</evidence>